<name>A0AC35UDB0_9BILA</name>
<protein>
    <submittedName>
        <fullName evidence="2">UPF0420 protein C16orf58-like protein</fullName>
    </submittedName>
</protein>
<evidence type="ECO:0000313" key="1">
    <source>
        <dbReference type="Proteomes" id="UP000095286"/>
    </source>
</evidence>
<proteinExistence type="predicted"/>
<organism evidence="1 2">
    <name type="scientific">Rhabditophanes sp. KR3021</name>
    <dbReference type="NCBI Taxonomy" id="114890"/>
    <lineage>
        <taxon>Eukaryota</taxon>
        <taxon>Metazoa</taxon>
        <taxon>Ecdysozoa</taxon>
        <taxon>Nematoda</taxon>
        <taxon>Chromadorea</taxon>
        <taxon>Rhabditida</taxon>
        <taxon>Tylenchina</taxon>
        <taxon>Panagrolaimomorpha</taxon>
        <taxon>Strongyloidoidea</taxon>
        <taxon>Alloionematidae</taxon>
        <taxon>Rhabditophanes</taxon>
    </lineage>
</organism>
<dbReference type="WBParaSite" id="RSKR_0001028600.1">
    <property type="protein sequence ID" value="RSKR_0001028600.1"/>
    <property type="gene ID" value="RSKR_0001028600"/>
</dbReference>
<dbReference type="Proteomes" id="UP000095286">
    <property type="component" value="Unplaced"/>
</dbReference>
<evidence type="ECO:0000313" key="2">
    <source>
        <dbReference type="WBParaSite" id="RSKR_0001028600.1"/>
    </source>
</evidence>
<reference evidence="2" key="1">
    <citation type="submission" date="2016-11" db="UniProtKB">
        <authorList>
            <consortium name="WormBaseParasite"/>
        </authorList>
    </citation>
    <scope>IDENTIFICATION</scope>
    <source>
        <strain evidence="2">KR3021</strain>
    </source>
</reference>
<accession>A0AC35UDB0</accession>
<sequence>MSLFREVFLPFNYPHSVSSDYLDYQIWDSVQAFASSMNGALATQAILKGVGVGNEQATALAATLTWLLKDGSGMVGRILFAWRKAKDLDTYSKSWRLMADILNDIAFFLDISSVFITYYPFFFISICTSSVLRSIVGVAGGVTRTVVVQHQSIDNNIADVAAKDGSQETCVNLLSLIASLILLPLIHQNQYLIFVCFLIFTFAHLYANYKAVRALNFNVFNYETFHLAVKHYLNNESLDVNSINKKEPLFSSNLIKNPKSLAYETDNYLIQDNIITIYDSTSAISSFEAQFMYESHSITSKLSTDFQNFFHELESNGWNLGRHNFNHTVKSKHH</sequence>